<evidence type="ECO:0000313" key="2">
    <source>
        <dbReference type="EMBL" id="KAF5330165.1"/>
    </source>
</evidence>
<dbReference type="AlphaFoldDB" id="A0A8H5BVF9"/>
<sequence>MRKTHSIKIVHFTHRLTSVPKASIFSRRSRGNSICRVFVTQTAGRSSRSPEEDTYILCQTKDHPSASSIVRPFHAIKLTVVEALGARAEVQTLLAGRKSIYTLLCTTTSRQYPGLAQLLPEIILLRRDASQVPKHPPSPPTSPATSRRPPLTGTRYIVDLPFGLAGNRFVVHLTSEGARAPSSLYNVHLTAGDHFSSSLAGIISIV</sequence>
<gene>
    <name evidence="2" type="ORF">D9611_010567</name>
</gene>
<comment type="caution">
    <text evidence="2">The sequence shown here is derived from an EMBL/GenBank/DDBJ whole genome shotgun (WGS) entry which is preliminary data.</text>
</comment>
<accession>A0A8H5BVF9</accession>
<evidence type="ECO:0000256" key="1">
    <source>
        <dbReference type="SAM" id="MobiDB-lite"/>
    </source>
</evidence>
<dbReference type="Proteomes" id="UP000541558">
    <property type="component" value="Unassembled WGS sequence"/>
</dbReference>
<feature type="region of interest" description="Disordered" evidence="1">
    <location>
        <begin position="131"/>
        <end position="151"/>
    </location>
</feature>
<evidence type="ECO:0000313" key="3">
    <source>
        <dbReference type="Proteomes" id="UP000541558"/>
    </source>
</evidence>
<reference evidence="2 3" key="1">
    <citation type="journal article" date="2020" name="ISME J.">
        <title>Uncovering the hidden diversity of litter-decomposition mechanisms in mushroom-forming fungi.</title>
        <authorList>
            <person name="Floudas D."/>
            <person name="Bentzer J."/>
            <person name="Ahren D."/>
            <person name="Johansson T."/>
            <person name="Persson P."/>
            <person name="Tunlid A."/>
        </authorList>
    </citation>
    <scope>NUCLEOTIDE SEQUENCE [LARGE SCALE GENOMIC DNA]</scope>
    <source>
        <strain evidence="2 3">CBS 175.51</strain>
    </source>
</reference>
<dbReference type="EMBL" id="JAACJK010000116">
    <property type="protein sequence ID" value="KAF5330165.1"/>
    <property type="molecule type" value="Genomic_DNA"/>
</dbReference>
<protein>
    <submittedName>
        <fullName evidence="2">Uncharacterized protein</fullName>
    </submittedName>
</protein>
<organism evidence="2 3">
    <name type="scientific">Ephemerocybe angulata</name>
    <dbReference type="NCBI Taxonomy" id="980116"/>
    <lineage>
        <taxon>Eukaryota</taxon>
        <taxon>Fungi</taxon>
        <taxon>Dikarya</taxon>
        <taxon>Basidiomycota</taxon>
        <taxon>Agaricomycotina</taxon>
        <taxon>Agaricomycetes</taxon>
        <taxon>Agaricomycetidae</taxon>
        <taxon>Agaricales</taxon>
        <taxon>Agaricineae</taxon>
        <taxon>Psathyrellaceae</taxon>
        <taxon>Ephemerocybe</taxon>
    </lineage>
</organism>
<proteinExistence type="predicted"/>
<name>A0A8H5BVF9_9AGAR</name>
<keyword evidence="3" id="KW-1185">Reference proteome</keyword>